<accession>A0ABR4D1C1</accession>
<protein>
    <submittedName>
        <fullName evidence="1">Uncharacterized protein</fullName>
    </submittedName>
</protein>
<evidence type="ECO:0000313" key="1">
    <source>
        <dbReference type="EMBL" id="KAL2075561.1"/>
    </source>
</evidence>
<dbReference type="Proteomes" id="UP001595075">
    <property type="component" value="Unassembled WGS sequence"/>
</dbReference>
<reference evidence="1 2" key="1">
    <citation type="journal article" date="2024" name="Commun. Biol.">
        <title>Comparative genomic analysis of thermophilic fungi reveals convergent evolutionary adaptations and gene losses.</title>
        <authorList>
            <person name="Steindorff A.S."/>
            <person name="Aguilar-Pontes M.V."/>
            <person name="Robinson A.J."/>
            <person name="Andreopoulos B."/>
            <person name="LaButti K."/>
            <person name="Kuo A."/>
            <person name="Mondo S."/>
            <person name="Riley R."/>
            <person name="Otillar R."/>
            <person name="Haridas S."/>
            <person name="Lipzen A."/>
            <person name="Grimwood J."/>
            <person name="Schmutz J."/>
            <person name="Clum A."/>
            <person name="Reid I.D."/>
            <person name="Moisan M.C."/>
            <person name="Butler G."/>
            <person name="Nguyen T.T.M."/>
            <person name="Dewar K."/>
            <person name="Conant G."/>
            <person name="Drula E."/>
            <person name="Henrissat B."/>
            <person name="Hansel C."/>
            <person name="Singer S."/>
            <person name="Hutchinson M.I."/>
            <person name="de Vries R.P."/>
            <person name="Natvig D.O."/>
            <person name="Powell A.J."/>
            <person name="Tsang A."/>
            <person name="Grigoriev I.V."/>
        </authorList>
    </citation>
    <scope>NUCLEOTIDE SEQUENCE [LARGE SCALE GENOMIC DNA]</scope>
    <source>
        <strain evidence="1 2">CBS 494.80</strain>
    </source>
</reference>
<keyword evidence="2" id="KW-1185">Reference proteome</keyword>
<feature type="non-terminal residue" evidence="1">
    <location>
        <position position="93"/>
    </location>
</feature>
<name>A0ABR4D1C1_9HELO</name>
<organism evidence="1 2">
    <name type="scientific">Oculimacula yallundae</name>
    <dbReference type="NCBI Taxonomy" id="86028"/>
    <lineage>
        <taxon>Eukaryota</taxon>
        <taxon>Fungi</taxon>
        <taxon>Dikarya</taxon>
        <taxon>Ascomycota</taxon>
        <taxon>Pezizomycotina</taxon>
        <taxon>Leotiomycetes</taxon>
        <taxon>Helotiales</taxon>
        <taxon>Ploettnerulaceae</taxon>
        <taxon>Oculimacula</taxon>
    </lineage>
</organism>
<evidence type="ECO:0000313" key="2">
    <source>
        <dbReference type="Proteomes" id="UP001595075"/>
    </source>
</evidence>
<dbReference type="EMBL" id="JAZHXI010000001">
    <property type="protein sequence ID" value="KAL2075561.1"/>
    <property type="molecule type" value="Genomic_DNA"/>
</dbReference>
<proteinExistence type="predicted"/>
<comment type="caution">
    <text evidence="1">The sequence shown here is derived from an EMBL/GenBank/DDBJ whole genome shotgun (WGS) entry which is preliminary data.</text>
</comment>
<sequence length="93" mass="10266">MPTPRSRLAANSTSCMRLTQIKIAFPISTLESSLQCRCQYRKRQPAGYDSPFENSQPKPRLLVFGFGFDRSIMGSVDSVFIRVDLGFGSGSGV</sequence>
<gene>
    <name evidence="1" type="ORF">VTL71DRAFT_504</name>
</gene>